<keyword evidence="3" id="KW-1185">Reference proteome</keyword>
<evidence type="ECO:0000256" key="1">
    <source>
        <dbReference type="SAM" id="MobiDB-lite"/>
    </source>
</evidence>
<evidence type="ECO:0000313" key="2">
    <source>
        <dbReference type="EnsemblPlants" id="LPERR01G11400.1"/>
    </source>
</evidence>
<protein>
    <submittedName>
        <fullName evidence="2">Uncharacterized protein</fullName>
    </submittedName>
</protein>
<dbReference type="HOGENOM" id="CLU_2267620_0_0_1"/>
<sequence length="103" mass="11330">MLLNLPASSGRFCIVVTAAHRSSNRRRYSHAVGMVRSKLGTAWGQFQTPHGEEKLPGPSPDSGGCYITGAPFRRRTRPLPPPRMITTVSAHMLLTMAELHMFA</sequence>
<dbReference type="Proteomes" id="UP000032180">
    <property type="component" value="Chromosome 1"/>
</dbReference>
<organism evidence="2 3">
    <name type="scientific">Leersia perrieri</name>
    <dbReference type="NCBI Taxonomy" id="77586"/>
    <lineage>
        <taxon>Eukaryota</taxon>
        <taxon>Viridiplantae</taxon>
        <taxon>Streptophyta</taxon>
        <taxon>Embryophyta</taxon>
        <taxon>Tracheophyta</taxon>
        <taxon>Spermatophyta</taxon>
        <taxon>Magnoliopsida</taxon>
        <taxon>Liliopsida</taxon>
        <taxon>Poales</taxon>
        <taxon>Poaceae</taxon>
        <taxon>BOP clade</taxon>
        <taxon>Oryzoideae</taxon>
        <taxon>Oryzeae</taxon>
        <taxon>Oryzinae</taxon>
        <taxon>Leersia</taxon>
    </lineage>
</organism>
<reference evidence="2 3" key="1">
    <citation type="submission" date="2012-08" db="EMBL/GenBank/DDBJ databases">
        <title>Oryza genome evolution.</title>
        <authorList>
            <person name="Wing R.A."/>
        </authorList>
    </citation>
    <scope>NUCLEOTIDE SEQUENCE</scope>
</reference>
<accession>A0A0D9V002</accession>
<reference evidence="2" key="3">
    <citation type="submission" date="2015-04" db="UniProtKB">
        <authorList>
            <consortium name="EnsemblPlants"/>
        </authorList>
    </citation>
    <scope>IDENTIFICATION</scope>
</reference>
<dbReference type="AlphaFoldDB" id="A0A0D9V002"/>
<dbReference type="Gramene" id="LPERR01G11400.1">
    <property type="protein sequence ID" value="LPERR01G11400.1"/>
    <property type="gene ID" value="LPERR01G11400"/>
</dbReference>
<proteinExistence type="predicted"/>
<name>A0A0D9V002_9ORYZ</name>
<feature type="region of interest" description="Disordered" evidence="1">
    <location>
        <begin position="46"/>
        <end position="66"/>
    </location>
</feature>
<dbReference type="EnsemblPlants" id="LPERR01G11400.1">
    <property type="protein sequence ID" value="LPERR01G11400.1"/>
    <property type="gene ID" value="LPERR01G11400"/>
</dbReference>
<evidence type="ECO:0000313" key="3">
    <source>
        <dbReference type="Proteomes" id="UP000032180"/>
    </source>
</evidence>
<reference evidence="3" key="2">
    <citation type="submission" date="2013-12" db="EMBL/GenBank/DDBJ databases">
        <authorList>
            <person name="Yu Y."/>
            <person name="Lee S."/>
            <person name="de Baynast K."/>
            <person name="Wissotski M."/>
            <person name="Liu L."/>
            <person name="Talag J."/>
            <person name="Goicoechea J."/>
            <person name="Angelova A."/>
            <person name="Jetty R."/>
            <person name="Kudrna D."/>
            <person name="Golser W."/>
            <person name="Rivera L."/>
            <person name="Zhang J."/>
            <person name="Wing R."/>
        </authorList>
    </citation>
    <scope>NUCLEOTIDE SEQUENCE</scope>
</reference>